<feature type="signal peptide" evidence="5">
    <location>
        <begin position="1"/>
        <end position="35"/>
    </location>
</feature>
<evidence type="ECO:0000313" key="7">
    <source>
        <dbReference type="EMBL" id="CBL00356.1"/>
    </source>
</evidence>
<dbReference type="Proteomes" id="UP000008804">
    <property type="component" value="Chromosome"/>
</dbReference>
<feature type="domain" description="Solute-binding protein family 5" evidence="6">
    <location>
        <begin position="102"/>
        <end position="489"/>
    </location>
</feature>
<dbReference type="AlphaFoldDB" id="D4K257"/>
<dbReference type="Gene3D" id="3.40.190.10">
    <property type="entry name" value="Periplasmic binding protein-like II"/>
    <property type="match status" value="1"/>
</dbReference>
<dbReference type="RefSeq" id="WP_015565961.1">
    <property type="nucleotide sequence ID" value="NC_021042.1"/>
</dbReference>
<dbReference type="HOGENOM" id="CLU_017028_0_4_9"/>
<sequence length="571" mass="61140">MRFDRRISRRSFLAAAGVSAAALALTACGGSSSTAASTAASTGASTGASSAAGTAAGGTLNIMLETEVQSLDPQIATDGTSFEVIADYTDGLMQMDADGAAVPALAETYDISEDGKTYTFHLRDAKWSNGDAVTAADFVFGWQRAVDPANASEYSYMLSDIGQVVNAAEIIAGEKPVTDLGVTAVDDKTLEVQLNVPVSYFLSLMYFPTFYPVNEAFFNTCKDTFGTSPDTVLSNGAFILTDYQPAATAFELTKNPDYYDAANIALDGLAYQVIKDSQQALMSFQTGALDLTLLNGEQVDQVKDDPQFTSVGAGYLWYISPNIDGVPELANENLRKAMTFALDRDAITGDVLKDGSAPCYTAVPPQFATGPDGSDFSADQTKFADSCAFDAAKAAEYYETAKSELGKDSFSFDMIVDADDAPQKVAQVVKEQLETTLPGLTVNLTVEPKKQRVQDMQDGSFQLGLTRWGPDYADPMTYLGMWVTGNSNNYGLWSDAEYDSIIEECTTGDLCTDPEGRWAALYDAEAIVLEQAVIFPLYGQCNAEMISSAVTGVDFHPVALNRVYKRAAKNA</sequence>
<proteinExistence type="inferred from homology"/>
<dbReference type="GO" id="GO:0015833">
    <property type="term" value="P:peptide transport"/>
    <property type="evidence" value="ECO:0007669"/>
    <property type="project" value="TreeGrafter"/>
</dbReference>
<dbReference type="GO" id="GO:0043190">
    <property type="term" value="C:ATP-binding cassette (ABC) transporter complex"/>
    <property type="evidence" value="ECO:0007669"/>
    <property type="project" value="InterPro"/>
</dbReference>
<dbReference type="FunFam" id="3.10.105.10:FF:000001">
    <property type="entry name" value="Oligopeptide ABC transporter, oligopeptide-binding protein"/>
    <property type="match status" value="1"/>
</dbReference>
<dbReference type="Gene3D" id="3.90.76.10">
    <property type="entry name" value="Dipeptide-binding Protein, Domain 1"/>
    <property type="match status" value="1"/>
</dbReference>
<dbReference type="InterPro" id="IPR030678">
    <property type="entry name" value="Peptide/Ni-bd"/>
</dbReference>
<dbReference type="GO" id="GO:0030288">
    <property type="term" value="C:outer membrane-bounded periplasmic space"/>
    <property type="evidence" value="ECO:0007669"/>
    <property type="project" value="UniProtKB-ARBA"/>
</dbReference>
<accession>D4K257</accession>
<comment type="similarity">
    <text evidence="2">Belongs to the bacterial solute-binding protein 5 family.</text>
</comment>
<reference evidence="7 8" key="2">
    <citation type="submission" date="2010-03" db="EMBL/GenBank/DDBJ databases">
        <authorList>
            <person name="Pajon A."/>
        </authorList>
    </citation>
    <scope>NUCLEOTIDE SEQUENCE [LARGE SCALE GENOMIC DNA]</scope>
    <source>
        <strain evidence="8">L2-6</strain>
    </source>
</reference>
<protein>
    <submittedName>
        <fullName evidence="7">ABC-type oligopeptide transport system, periplasmic component</fullName>
    </submittedName>
</protein>
<dbReference type="FunFam" id="3.90.76.10:FF:000001">
    <property type="entry name" value="Oligopeptide ABC transporter substrate-binding protein"/>
    <property type="match status" value="1"/>
</dbReference>
<organism evidence="7 8">
    <name type="scientific">Faecalibacterium prausnitzii L2-6</name>
    <dbReference type="NCBI Taxonomy" id="718252"/>
    <lineage>
        <taxon>Bacteria</taxon>
        <taxon>Bacillati</taxon>
        <taxon>Bacillota</taxon>
        <taxon>Clostridia</taxon>
        <taxon>Eubacteriales</taxon>
        <taxon>Oscillospiraceae</taxon>
        <taxon>Faecalibacterium</taxon>
    </lineage>
</organism>
<evidence type="ECO:0000313" key="8">
    <source>
        <dbReference type="Proteomes" id="UP000008804"/>
    </source>
</evidence>
<evidence type="ECO:0000259" key="6">
    <source>
        <dbReference type="Pfam" id="PF00496"/>
    </source>
</evidence>
<dbReference type="eggNOG" id="COG4166">
    <property type="taxonomic scope" value="Bacteria"/>
</dbReference>
<dbReference type="Pfam" id="PF00496">
    <property type="entry name" value="SBP_bac_5"/>
    <property type="match status" value="1"/>
</dbReference>
<dbReference type="InterPro" id="IPR006311">
    <property type="entry name" value="TAT_signal"/>
</dbReference>
<dbReference type="GO" id="GO:1904680">
    <property type="term" value="F:peptide transmembrane transporter activity"/>
    <property type="evidence" value="ECO:0007669"/>
    <property type="project" value="TreeGrafter"/>
</dbReference>
<dbReference type="PANTHER" id="PTHR30290:SF10">
    <property type="entry name" value="PERIPLASMIC OLIGOPEPTIDE-BINDING PROTEIN-RELATED"/>
    <property type="match status" value="1"/>
</dbReference>
<keyword evidence="4 5" id="KW-0732">Signal</keyword>
<dbReference type="PROSITE" id="PS51257">
    <property type="entry name" value="PROKAR_LIPOPROTEIN"/>
    <property type="match status" value="1"/>
</dbReference>
<feature type="chain" id="PRO_5003059865" evidence="5">
    <location>
        <begin position="36"/>
        <end position="571"/>
    </location>
</feature>
<reference evidence="7 8" key="1">
    <citation type="submission" date="2010-03" db="EMBL/GenBank/DDBJ databases">
        <title>The genome sequence of Faecalibacterium prausnitzii L2/6.</title>
        <authorList>
            <consortium name="metaHIT consortium -- http://www.metahit.eu/"/>
            <person name="Pajon A."/>
            <person name="Turner K."/>
            <person name="Parkhill J."/>
            <person name="Duncan S."/>
            <person name="Flint H."/>
        </authorList>
    </citation>
    <scope>NUCLEOTIDE SEQUENCE [LARGE SCALE GENOMIC DNA]</scope>
    <source>
        <strain evidence="8">L2-6</strain>
    </source>
</reference>
<dbReference type="Gene3D" id="3.10.105.10">
    <property type="entry name" value="Dipeptide-binding Protein, Domain 3"/>
    <property type="match status" value="1"/>
</dbReference>
<keyword evidence="8" id="KW-1185">Reference proteome</keyword>
<dbReference type="PROSITE" id="PS51318">
    <property type="entry name" value="TAT"/>
    <property type="match status" value="1"/>
</dbReference>
<keyword evidence="3" id="KW-0813">Transport</keyword>
<dbReference type="InterPro" id="IPR039424">
    <property type="entry name" value="SBP_5"/>
</dbReference>
<dbReference type="SUPFAM" id="SSF53850">
    <property type="entry name" value="Periplasmic binding protein-like II"/>
    <property type="match status" value="1"/>
</dbReference>
<dbReference type="InterPro" id="IPR000914">
    <property type="entry name" value="SBP_5_dom"/>
</dbReference>
<evidence type="ECO:0000256" key="2">
    <source>
        <dbReference type="ARBA" id="ARBA00005695"/>
    </source>
</evidence>
<evidence type="ECO:0000256" key="4">
    <source>
        <dbReference type="ARBA" id="ARBA00022729"/>
    </source>
</evidence>
<dbReference type="PANTHER" id="PTHR30290">
    <property type="entry name" value="PERIPLASMIC BINDING COMPONENT OF ABC TRANSPORTER"/>
    <property type="match status" value="1"/>
</dbReference>
<gene>
    <name evidence="7" type="ORF">FP2_31140</name>
</gene>
<evidence type="ECO:0000256" key="5">
    <source>
        <dbReference type="SAM" id="SignalP"/>
    </source>
</evidence>
<dbReference type="EMBL" id="FP929045">
    <property type="protein sequence ID" value="CBL00356.1"/>
    <property type="molecule type" value="Genomic_DNA"/>
</dbReference>
<dbReference type="PATRIC" id="fig|718252.3.peg.1318"/>
<dbReference type="STRING" id="718252.FP2_31140"/>
<comment type="subcellular location">
    <subcellularLocation>
        <location evidence="1">Cell envelope</location>
    </subcellularLocation>
</comment>
<evidence type="ECO:0000256" key="1">
    <source>
        <dbReference type="ARBA" id="ARBA00004196"/>
    </source>
</evidence>
<dbReference type="BioCyc" id="FPRA718252:G1375-2685-MONOMER"/>
<dbReference type="PIRSF" id="PIRSF002741">
    <property type="entry name" value="MppA"/>
    <property type="match status" value="1"/>
</dbReference>
<dbReference type="KEGG" id="fpr:FP2_31140"/>
<dbReference type="CDD" id="cd08504">
    <property type="entry name" value="PBP2_OppA"/>
    <property type="match status" value="1"/>
</dbReference>
<evidence type="ECO:0000256" key="3">
    <source>
        <dbReference type="ARBA" id="ARBA00022448"/>
    </source>
</evidence>
<name>D4K257_9FIRM</name>